<dbReference type="Proteomes" id="UP001149140">
    <property type="component" value="Unassembled WGS sequence"/>
</dbReference>
<feature type="repeat" description="TPR" evidence="1">
    <location>
        <begin position="386"/>
        <end position="419"/>
    </location>
</feature>
<keyword evidence="2" id="KW-0808">Transferase</keyword>
<sequence length="434" mass="47009">MLPLSQSPVWQQQRAFYEDRASEAFAEIPHQAVDNPWVAAAYARVIAGFLRDAVLDPSEPVYVLELGAGAGRFGHGLARELGEGFVYVLTDFAESQLDDWAAHPGLEDDRFDFARVDLTQPIAPVLRRRGVTLGALKNPLVVVANYVFDSIPADAFAVGDGALHACLVDSDFTFTHAPVTPYGDEDLDALLEHYRVTLDDTVFTVPTVALRAIRGLRALAGDRLLVLAADKALSTEEALAYREAPEPARHGGAFSLMVNFHALGFVAARHGGELLHGGDRHAAIDVGALVFGGGAQTREAYRDAIERFGPGDLATLLEGVERAAGELSVAELVALLRLSGWDASTLHAVLGPLRDQAAEADPATQEDLRTALFEIEERHFAVPGDHDLPFAIGLLLFELQDYEDAIEYFEASLEQHGHDPATEKNIELCEAMLS</sequence>
<dbReference type="InterPro" id="IPR038375">
    <property type="entry name" value="NDUFAF7_sf"/>
</dbReference>
<name>A0A9X3MSL4_9ACTN</name>
<keyword evidence="2" id="KW-0489">Methyltransferase</keyword>
<comment type="caution">
    <text evidence="2">The sequence shown here is derived from an EMBL/GenBank/DDBJ whole genome shotgun (WGS) entry which is preliminary data.</text>
</comment>
<dbReference type="SUPFAM" id="SSF53335">
    <property type="entry name" value="S-adenosyl-L-methionine-dependent methyltransferases"/>
    <property type="match status" value="1"/>
</dbReference>
<reference evidence="2" key="1">
    <citation type="submission" date="2022-10" db="EMBL/GenBank/DDBJ databases">
        <title>The WGS of Solirubrobacter ginsenosidimutans DSM 21036.</title>
        <authorList>
            <person name="Jiang Z."/>
        </authorList>
    </citation>
    <scope>NUCLEOTIDE SEQUENCE</scope>
    <source>
        <strain evidence="2">DSM 21036</strain>
    </source>
</reference>
<evidence type="ECO:0000313" key="3">
    <source>
        <dbReference type="Proteomes" id="UP001149140"/>
    </source>
</evidence>
<dbReference type="GO" id="GO:0008168">
    <property type="term" value="F:methyltransferase activity"/>
    <property type="evidence" value="ECO:0007669"/>
    <property type="project" value="UniProtKB-KW"/>
</dbReference>
<keyword evidence="1" id="KW-0802">TPR repeat</keyword>
<keyword evidence="3" id="KW-1185">Reference proteome</keyword>
<dbReference type="InterPro" id="IPR011990">
    <property type="entry name" value="TPR-like_helical_dom_sf"/>
</dbReference>
<dbReference type="EMBL" id="JAPDOD010000014">
    <property type="protein sequence ID" value="MDA0161869.1"/>
    <property type="molecule type" value="Genomic_DNA"/>
</dbReference>
<dbReference type="SUPFAM" id="SSF48452">
    <property type="entry name" value="TPR-like"/>
    <property type="match status" value="1"/>
</dbReference>
<evidence type="ECO:0000256" key="1">
    <source>
        <dbReference type="PROSITE-ProRule" id="PRU00339"/>
    </source>
</evidence>
<dbReference type="GO" id="GO:0032259">
    <property type="term" value="P:methylation"/>
    <property type="evidence" value="ECO:0007669"/>
    <property type="project" value="UniProtKB-KW"/>
</dbReference>
<protein>
    <submittedName>
        <fullName evidence="2">SAM-dependent methyltransferase</fullName>
    </submittedName>
</protein>
<dbReference type="InterPro" id="IPR029063">
    <property type="entry name" value="SAM-dependent_MTases_sf"/>
</dbReference>
<dbReference type="PROSITE" id="PS50005">
    <property type="entry name" value="TPR"/>
    <property type="match status" value="1"/>
</dbReference>
<dbReference type="RefSeq" id="WP_270041091.1">
    <property type="nucleotide sequence ID" value="NZ_JAPDOD010000014.1"/>
</dbReference>
<gene>
    <name evidence="2" type="ORF">OM076_16465</name>
</gene>
<dbReference type="AlphaFoldDB" id="A0A9X3MSL4"/>
<dbReference type="InterPro" id="IPR019734">
    <property type="entry name" value="TPR_rpt"/>
</dbReference>
<proteinExistence type="predicted"/>
<accession>A0A9X3MSL4</accession>
<organism evidence="2 3">
    <name type="scientific">Solirubrobacter ginsenosidimutans</name>
    <dbReference type="NCBI Taxonomy" id="490573"/>
    <lineage>
        <taxon>Bacteria</taxon>
        <taxon>Bacillati</taxon>
        <taxon>Actinomycetota</taxon>
        <taxon>Thermoleophilia</taxon>
        <taxon>Solirubrobacterales</taxon>
        <taxon>Solirubrobacteraceae</taxon>
        <taxon>Solirubrobacter</taxon>
    </lineage>
</organism>
<dbReference type="Gene3D" id="3.40.50.12710">
    <property type="match status" value="1"/>
</dbReference>
<evidence type="ECO:0000313" key="2">
    <source>
        <dbReference type="EMBL" id="MDA0161869.1"/>
    </source>
</evidence>